<sequence length="1334" mass="150377">MSYSKQQVDENTDYKAGHAISLEDRMISVKYDSTLCLNSEGALSVVNSGSSGGSSDDYIAGKGIQINNNTINANVDGSTIKVNDKNQLEVINGGSDGGKEYKAGKALNLNDATFDVKVDDSTIKVNDKNELTVPQPTIPSYSAGQALSLDANNKFDVNVDGTTIKVNGNQLTVPQPTIPTYTAGQALSLDANNKFDVNVDGTTIKVNGNQLTVPQPTIPTYTAGQALTLDASNKFDVSIDGTTIKLNEQNQLTAINEGKTYTAGDGIEIEATTIKARIDGTTIKCENGVLNVPQPTIPTYTAGQALTLDDSHKFNVSIDGSTIKVNDKNQLEAINGGGGSSYKAGDGISINNDIISVNQDWFDIKDSVKNPKGTLQFQKVDDTVRLCVVDVKYSNLVNDQFFTQTLGLTPEYEIDFNKSIEQQTIEGQSFVEDSSPAIKYLLSITDIPENINLIEALPDGTSEAEFLRIHLPSRITNEHGKPIETVICSAKCEKENYTCDIECLQRINVTGEFLNVTEKLPDNVVTFTKEGCDFDFRHFISVIYPEFACDGNEVRICDKDNKLLIKFIFESDGNFAINADLPAECNDELDMPNAIFHFKYDKHRKAFKDVVVVQLQMQPEDFAYKTYSFMNFKQPLGKVSYTIPHIHKIESEQSNIYWTVDYIDNYDKPGIMSSHDFDLKNALLRGELMIDVIYDRTNIKTNNVIKCREINADNCFKLYKSPLIFLYDPQDFGMETIDSINYWYIDFGYAYDSDEFEKLPNNQPFEFIDNKIFGLHYDLQKKSVTKDNTAIDKWTGNNVFYHIKEDVNPIKRYDELIMYISVIVSKDDRLWFVLNRYWGINNTQELHDNMTLSFRSNSGVTINNFETSKYSIIETDFDYNGDKCDRFRFELADKHIEDHKANGEGKLILTFTSPHDSVLTKSFEIGAEYNAKTNQTIYSHEDLYIKAFQLSKYDRIETDTNNRLRVYLRQNFFYQIPEGDIKYETGTNPFSYLASQQAYDIIPKPEACSYLETTHNIRTNCIVIGSNIETHSFLLNDLGNNVNIMDSRLDDLADKEEEDRKQIDELNNRIKKQEKMGWRDWLDIALELGNLIGMGVNAFMFFKMKVFGRTFYSSETSSSGGSISLRGEEVPLLHESPRLFSEAETQCGAMAGGPIAAIEINSMEEYAASVRFTDDVLVNQLNRHHPQDTDLLGLNTGVELHDDDCFQLFEIYKPISFTNLTIFRGVMRINDFLKIGRVIRSEASPDGTSDGGERIDAFISISPKTVFRFYDDDGNDILIDGFTTNDESTWTNNHLVLGNVLKDHLKSNYALKTEIRDSFNDYYTKAQTEASSYT</sequence>
<feature type="coiled-coil region" evidence="1">
    <location>
        <begin position="1049"/>
        <end position="1076"/>
    </location>
</feature>
<keyword evidence="3" id="KW-1185">Reference proteome</keyword>
<protein>
    <submittedName>
        <fullName evidence="2">Uncharacterized protein</fullName>
    </submittedName>
</protein>
<accession>A0ABR2HC16</accession>
<comment type="caution">
    <text evidence="2">The sequence shown here is derived from an EMBL/GenBank/DDBJ whole genome shotgun (WGS) entry which is preliminary data.</text>
</comment>
<gene>
    <name evidence="2" type="ORF">M9Y10_024622</name>
</gene>
<dbReference type="EMBL" id="JAPFFF010000034">
    <property type="protein sequence ID" value="KAK8843565.1"/>
    <property type="molecule type" value="Genomic_DNA"/>
</dbReference>
<dbReference type="Proteomes" id="UP001470230">
    <property type="component" value="Unassembled WGS sequence"/>
</dbReference>
<evidence type="ECO:0000313" key="3">
    <source>
        <dbReference type="Proteomes" id="UP001470230"/>
    </source>
</evidence>
<evidence type="ECO:0000256" key="1">
    <source>
        <dbReference type="SAM" id="Coils"/>
    </source>
</evidence>
<reference evidence="2 3" key="1">
    <citation type="submission" date="2024-04" db="EMBL/GenBank/DDBJ databases">
        <title>Tritrichomonas musculus Genome.</title>
        <authorList>
            <person name="Alves-Ferreira E."/>
            <person name="Grigg M."/>
            <person name="Lorenzi H."/>
            <person name="Galac M."/>
        </authorList>
    </citation>
    <scope>NUCLEOTIDE SEQUENCE [LARGE SCALE GENOMIC DNA]</scope>
    <source>
        <strain evidence="2 3">EAF2021</strain>
    </source>
</reference>
<evidence type="ECO:0000313" key="2">
    <source>
        <dbReference type="EMBL" id="KAK8843565.1"/>
    </source>
</evidence>
<name>A0ABR2HC16_9EUKA</name>
<organism evidence="2 3">
    <name type="scientific">Tritrichomonas musculus</name>
    <dbReference type="NCBI Taxonomy" id="1915356"/>
    <lineage>
        <taxon>Eukaryota</taxon>
        <taxon>Metamonada</taxon>
        <taxon>Parabasalia</taxon>
        <taxon>Tritrichomonadida</taxon>
        <taxon>Tritrichomonadidae</taxon>
        <taxon>Tritrichomonas</taxon>
    </lineage>
</organism>
<proteinExistence type="predicted"/>
<keyword evidence="1" id="KW-0175">Coiled coil</keyword>